<dbReference type="AlphaFoldDB" id="A0A1I2YC40"/>
<sequence length="263" mass="29815">MITAILVDDEPINNSNLNALLSKHCKEIKVIDTATSVDEARSQILALKPDVVFLDIEMPDKNGFDLLKSFQNPDFAVVFVTAYDSYGIAAVKFSALDYLLKPINIEELKNTVKKIKQSLVAKKQHLKLDNLLHLLAHPQPYEDQKIALATQKETHLVPINEIVRCESSNNYTTFFLTNGIAHVISKPLYEYDEMLSPYGFIRCHQSHLVNKTYVLSILNEDSGYLMMSFTSKKIPIAKQRKAQVKESLIVNKSKAGDIHRHFL</sequence>
<dbReference type="Pfam" id="PF00072">
    <property type="entry name" value="Response_reg"/>
    <property type="match status" value="1"/>
</dbReference>
<dbReference type="Gene3D" id="2.40.50.1020">
    <property type="entry name" value="LytTr DNA-binding domain"/>
    <property type="match status" value="1"/>
</dbReference>
<evidence type="ECO:0000259" key="3">
    <source>
        <dbReference type="PROSITE" id="PS50930"/>
    </source>
</evidence>
<dbReference type="InterPro" id="IPR046947">
    <property type="entry name" value="LytR-like"/>
</dbReference>
<keyword evidence="5" id="KW-1185">Reference proteome</keyword>
<dbReference type="InterPro" id="IPR011006">
    <property type="entry name" value="CheY-like_superfamily"/>
</dbReference>
<organism evidence="4 5">
    <name type="scientific">Pedobacter insulae</name>
    <dbReference type="NCBI Taxonomy" id="414048"/>
    <lineage>
        <taxon>Bacteria</taxon>
        <taxon>Pseudomonadati</taxon>
        <taxon>Bacteroidota</taxon>
        <taxon>Sphingobacteriia</taxon>
        <taxon>Sphingobacteriales</taxon>
        <taxon>Sphingobacteriaceae</taxon>
        <taxon>Pedobacter</taxon>
    </lineage>
</organism>
<proteinExistence type="predicted"/>
<dbReference type="SMART" id="SM00850">
    <property type="entry name" value="LytTR"/>
    <property type="match status" value="1"/>
</dbReference>
<accession>A0A1I2YC40</accession>
<dbReference type="GO" id="GO:0003677">
    <property type="term" value="F:DNA binding"/>
    <property type="evidence" value="ECO:0007669"/>
    <property type="project" value="InterPro"/>
</dbReference>
<keyword evidence="1" id="KW-0597">Phosphoprotein</keyword>
<dbReference type="PROSITE" id="PS50110">
    <property type="entry name" value="RESPONSE_REGULATORY"/>
    <property type="match status" value="1"/>
</dbReference>
<feature type="domain" description="Response regulatory" evidence="2">
    <location>
        <begin position="3"/>
        <end position="116"/>
    </location>
</feature>
<dbReference type="Proteomes" id="UP000199666">
    <property type="component" value="Unassembled WGS sequence"/>
</dbReference>
<evidence type="ECO:0000313" key="5">
    <source>
        <dbReference type="Proteomes" id="UP000199666"/>
    </source>
</evidence>
<dbReference type="RefSeq" id="WP_090994455.1">
    <property type="nucleotide sequence ID" value="NZ_FOPP01000007.1"/>
</dbReference>
<dbReference type="SMART" id="SM00448">
    <property type="entry name" value="REC"/>
    <property type="match status" value="1"/>
</dbReference>
<dbReference type="OrthoDB" id="9787344at2"/>
<evidence type="ECO:0000256" key="1">
    <source>
        <dbReference type="PROSITE-ProRule" id="PRU00169"/>
    </source>
</evidence>
<dbReference type="GO" id="GO:0000156">
    <property type="term" value="F:phosphorelay response regulator activity"/>
    <property type="evidence" value="ECO:0007669"/>
    <property type="project" value="InterPro"/>
</dbReference>
<dbReference type="InterPro" id="IPR007492">
    <property type="entry name" value="LytTR_DNA-bd_dom"/>
</dbReference>
<dbReference type="EMBL" id="FOPP01000007">
    <property type="protein sequence ID" value="SFH23243.1"/>
    <property type="molecule type" value="Genomic_DNA"/>
</dbReference>
<evidence type="ECO:0000313" key="4">
    <source>
        <dbReference type="EMBL" id="SFH23243.1"/>
    </source>
</evidence>
<dbReference type="Gene3D" id="3.40.50.2300">
    <property type="match status" value="1"/>
</dbReference>
<reference evidence="4 5" key="1">
    <citation type="submission" date="2016-10" db="EMBL/GenBank/DDBJ databases">
        <authorList>
            <person name="de Groot N.N."/>
        </authorList>
    </citation>
    <scope>NUCLEOTIDE SEQUENCE [LARGE SCALE GENOMIC DNA]</scope>
    <source>
        <strain evidence="4 5">DSM 18684</strain>
    </source>
</reference>
<dbReference type="InterPro" id="IPR001789">
    <property type="entry name" value="Sig_transdc_resp-reg_receiver"/>
</dbReference>
<feature type="domain" description="HTH LytTR-type" evidence="3">
    <location>
        <begin position="146"/>
        <end position="250"/>
    </location>
</feature>
<dbReference type="PANTHER" id="PTHR37299:SF1">
    <property type="entry name" value="STAGE 0 SPORULATION PROTEIN A HOMOLOG"/>
    <property type="match status" value="1"/>
</dbReference>
<dbReference type="Pfam" id="PF04397">
    <property type="entry name" value="LytTR"/>
    <property type="match status" value="1"/>
</dbReference>
<evidence type="ECO:0000259" key="2">
    <source>
        <dbReference type="PROSITE" id="PS50110"/>
    </source>
</evidence>
<name>A0A1I2YC40_9SPHI</name>
<dbReference type="SUPFAM" id="SSF52172">
    <property type="entry name" value="CheY-like"/>
    <property type="match status" value="1"/>
</dbReference>
<dbReference type="PANTHER" id="PTHR37299">
    <property type="entry name" value="TRANSCRIPTIONAL REGULATOR-RELATED"/>
    <property type="match status" value="1"/>
</dbReference>
<protein>
    <submittedName>
        <fullName evidence="4">Two component transcriptional regulator, LytTR family</fullName>
    </submittedName>
</protein>
<gene>
    <name evidence="4" type="ORF">SAMN04489864_1074</name>
</gene>
<feature type="modified residue" description="4-aspartylphosphate" evidence="1">
    <location>
        <position position="55"/>
    </location>
</feature>
<dbReference type="PROSITE" id="PS50930">
    <property type="entry name" value="HTH_LYTTR"/>
    <property type="match status" value="1"/>
</dbReference>
<dbReference type="STRING" id="414048.SAMN04489864_1074"/>